<feature type="compositionally biased region" description="Acidic residues" evidence="1">
    <location>
        <begin position="60"/>
        <end position="77"/>
    </location>
</feature>
<feature type="compositionally biased region" description="Polar residues" evidence="1">
    <location>
        <begin position="113"/>
        <end position="128"/>
    </location>
</feature>
<feature type="compositionally biased region" description="Low complexity" evidence="1">
    <location>
        <begin position="13"/>
        <end position="25"/>
    </location>
</feature>
<evidence type="ECO:0000256" key="1">
    <source>
        <dbReference type="SAM" id="MobiDB-lite"/>
    </source>
</evidence>
<feature type="region of interest" description="Disordered" evidence="1">
    <location>
        <begin position="112"/>
        <end position="142"/>
    </location>
</feature>
<evidence type="ECO:0000313" key="2">
    <source>
        <dbReference type="EMBL" id="KAE9410827.1"/>
    </source>
</evidence>
<dbReference type="EMBL" id="ML769384">
    <property type="protein sequence ID" value="KAE9410827.1"/>
    <property type="molecule type" value="Genomic_DNA"/>
</dbReference>
<sequence length="188" mass="21092">MLKRRASSPPPSSSSSVPIISDSTSLENIRDSKRRRVLPPVLDGQMRGWGTAQDNLYQAFDEEDDGEEDIIDGDDNPDASSHNKNLDSPYKSANGFLHELHTLQRHRILFSNPHPTQFPYDSSSNQHHPSGKGPAPSPTLVPLSQREALSPLASNTQKQQELNSVKGHYEEMNRLAFRAFWSTKFFIP</sequence>
<dbReference type="OrthoDB" id="3262473at2759"/>
<proteinExistence type="predicted"/>
<accession>A0A6A4IQT2</accession>
<name>A0A6A4IQT2_9AGAR</name>
<protein>
    <submittedName>
        <fullName evidence="2">Uncharacterized protein</fullName>
    </submittedName>
</protein>
<organism evidence="2 3">
    <name type="scientific">Gymnopus androsaceus JB14</name>
    <dbReference type="NCBI Taxonomy" id="1447944"/>
    <lineage>
        <taxon>Eukaryota</taxon>
        <taxon>Fungi</taxon>
        <taxon>Dikarya</taxon>
        <taxon>Basidiomycota</taxon>
        <taxon>Agaricomycotina</taxon>
        <taxon>Agaricomycetes</taxon>
        <taxon>Agaricomycetidae</taxon>
        <taxon>Agaricales</taxon>
        <taxon>Marasmiineae</taxon>
        <taxon>Omphalotaceae</taxon>
        <taxon>Gymnopus</taxon>
    </lineage>
</organism>
<keyword evidence="3" id="KW-1185">Reference proteome</keyword>
<gene>
    <name evidence="2" type="ORF">BT96DRAFT_239680</name>
</gene>
<dbReference type="AlphaFoldDB" id="A0A6A4IQT2"/>
<dbReference type="Proteomes" id="UP000799118">
    <property type="component" value="Unassembled WGS sequence"/>
</dbReference>
<feature type="region of interest" description="Disordered" evidence="1">
    <location>
        <begin position="1"/>
        <end position="92"/>
    </location>
</feature>
<evidence type="ECO:0000313" key="3">
    <source>
        <dbReference type="Proteomes" id="UP000799118"/>
    </source>
</evidence>
<reference evidence="2" key="1">
    <citation type="journal article" date="2019" name="Environ. Microbiol.">
        <title>Fungal ecological strategies reflected in gene transcription - a case study of two litter decomposers.</title>
        <authorList>
            <person name="Barbi F."/>
            <person name="Kohler A."/>
            <person name="Barry K."/>
            <person name="Baskaran P."/>
            <person name="Daum C."/>
            <person name="Fauchery L."/>
            <person name="Ihrmark K."/>
            <person name="Kuo A."/>
            <person name="LaButti K."/>
            <person name="Lipzen A."/>
            <person name="Morin E."/>
            <person name="Grigoriev I.V."/>
            <person name="Henrissat B."/>
            <person name="Lindahl B."/>
            <person name="Martin F."/>
        </authorList>
    </citation>
    <scope>NUCLEOTIDE SEQUENCE</scope>
    <source>
        <strain evidence="2">JB14</strain>
    </source>
</reference>